<organism evidence="2 3">
    <name type="scientific">Lithocarpus litseifolius</name>
    <dbReference type="NCBI Taxonomy" id="425828"/>
    <lineage>
        <taxon>Eukaryota</taxon>
        <taxon>Viridiplantae</taxon>
        <taxon>Streptophyta</taxon>
        <taxon>Embryophyta</taxon>
        <taxon>Tracheophyta</taxon>
        <taxon>Spermatophyta</taxon>
        <taxon>Magnoliopsida</taxon>
        <taxon>eudicotyledons</taxon>
        <taxon>Gunneridae</taxon>
        <taxon>Pentapetalae</taxon>
        <taxon>rosids</taxon>
        <taxon>fabids</taxon>
        <taxon>Fagales</taxon>
        <taxon>Fagaceae</taxon>
        <taxon>Lithocarpus</taxon>
    </lineage>
</organism>
<keyword evidence="3" id="KW-1185">Reference proteome</keyword>
<evidence type="ECO:0000256" key="1">
    <source>
        <dbReference type="SAM" id="Phobius"/>
    </source>
</evidence>
<name>A0AAW2CDX3_9ROSI</name>
<sequence length="71" mass="7843">MKYSSACEKTHAVFSNDVFFSIFRFAVASAAMVCLTITNLYYDIPYGFVATASKKEIADMGPLLCLSIVIF</sequence>
<comment type="caution">
    <text evidence="2">The sequence shown here is derived from an EMBL/GenBank/DDBJ whole genome shotgun (WGS) entry which is preliminary data.</text>
</comment>
<gene>
    <name evidence="2" type="ORF">SO802_024807</name>
</gene>
<reference evidence="2 3" key="1">
    <citation type="submission" date="2024-01" db="EMBL/GenBank/DDBJ databases">
        <title>A telomere-to-telomere, gap-free genome of sweet tea (Lithocarpus litseifolius).</title>
        <authorList>
            <person name="Zhou J."/>
        </authorList>
    </citation>
    <scope>NUCLEOTIDE SEQUENCE [LARGE SCALE GENOMIC DNA]</scope>
    <source>
        <strain evidence="2">Zhou-2022a</strain>
        <tissue evidence="2">Leaf</tissue>
    </source>
</reference>
<feature type="transmembrane region" description="Helical" evidence="1">
    <location>
        <begin position="21"/>
        <end position="42"/>
    </location>
</feature>
<accession>A0AAW2CDX3</accession>
<dbReference type="Proteomes" id="UP001459277">
    <property type="component" value="Unassembled WGS sequence"/>
</dbReference>
<proteinExistence type="predicted"/>
<evidence type="ECO:0000313" key="2">
    <source>
        <dbReference type="EMBL" id="KAK9995104.1"/>
    </source>
</evidence>
<keyword evidence="1" id="KW-0812">Transmembrane</keyword>
<dbReference type="AlphaFoldDB" id="A0AAW2CDX3"/>
<keyword evidence="1" id="KW-0472">Membrane</keyword>
<evidence type="ECO:0000313" key="3">
    <source>
        <dbReference type="Proteomes" id="UP001459277"/>
    </source>
</evidence>
<protein>
    <submittedName>
        <fullName evidence="2">Uncharacterized protein</fullName>
    </submittedName>
</protein>
<dbReference type="EMBL" id="JAZDWU010000008">
    <property type="protein sequence ID" value="KAK9995104.1"/>
    <property type="molecule type" value="Genomic_DNA"/>
</dbReference>
<keyword evidence="1" id="KW-1133">Transmembrane helix</keyword>